<dbReference type="Pfam" id="PF18758">
    <property type="entry name" value="KDZ"/>
    <property type="match status" value="1"/>
</dbReference>
<dbReference type="AlphaFoldDB" id="A0A409YSA1"/>
<accession>A0A409YSA1</accession>
<reference evidence="2 3" key="1">
    <citation type="journal article" date="2018" name="Evol. Lett.">
        <title>Horizontal gene cluster transfer increased hallucinogenic mushroom diversity.</title>
        <authorList>
            <person name="Reynolds H.T."/>
            <person name="Vijayakumar V."/>
            <person name="Gluck-Thaler E."/>
            <person name="Korotkin H.B."/>
            <person name="Matheny P.B."/>
            <person name="Slot J.C."/>
        </authorList>
    </citation>
    <scope>NUCLEOTIDE SEQUENCE [LARGE SCALE GENOMIC DNA]</scope>
    <source>
        <strain evidence="2 3">2629</strain>
    </source>
</reference>
<feature type="region of interest" description="Disordered" evidence="1">
    <location>
        <begin position="198"/>
        <end position="217"/>
    </location>
</feature>
<keyword evidence="3" id="KW-1185">Reference proteome</keyword>
<dbReference type="OrthoDB" id="3257768at2759"/>
<evidence type="ECO:0000313" key="3">
    <source>
        <dbReference type="Proteomes" id="UP000284842"/>
    </source>
</evidence>
<dbReference type="InterPro" id="IPR040521">
    <property type="entry name" value="KDZ"/>
</dbReference>
<dbReference type="InParanoid" id="A0A409YSA1"/>
<organism evidence="2 3">
    <name type="scientific">Panaeolus cyanescens</name>
    <dbReference type="NCBI Taxonomy" id="181874"/>
    <lineage>
        <taxon>Eukaryota</taxon>
        <taxon>Fungi</taxon>
        <taxon>Dikarya</taxon>
        <taxon>Basidiomycota</taxon>
        <taxon>Agaricomycotina</taxon>
        <taxon>Agaricomycetes</taxon>
        <taxon>Agaricomycetidae</taxon>
        <taxon>Agaricales</taxon>
        <taxon>Agaricineae</taxon>
        <taxon>Galeropsidaceae</taxon>
        <taxon>Panaeolus</taxon>
    </lineage>
</organism>
<comment type="caution">
    <text evidence="2">The sequence shown here is derived from an EMBL/GenBank/DDBJ whole genome shotgun (WGS) entry which is preliminary data.</text>
</comment>
<gene>
    <name evidence="2" type="ORF">CVT24_006626</name>
</gene>
<name>A0A409YSA1_9AGAR</name>
<sequence>MDQWPEHLRIPKTTTLIPAIPKLHEPMHQATNHQVFSLNFISGVGLSDLETPERVWGPHNNFGNGTKTQGPGSRQDTLDDHFGFWNWLKFIGIVEGHRGFSESLDHELLASFETICADWEADAFPKKVKNPYETERTDITEAEARKALALQEEELLKSGAAPVHETSASSFITMGLDIEESQRRLRRFAKDALAQATARQEAGLTEQRNGLRHRIKA</sequence>
<evidence type="ECO:0000313" key="2">
    <source>
        <dbReference type="EMBL" id="PPR05872.1"/>
    </source>
</evidence>
<dbReference type="EMBL" id="NHTK01000748">
    <property type="protein sequence ID" value="PPR05872.1"/>
    <property type="molecule type" value="Genomic_DNA"/>
</dbReference>
<protein>
    <submittedName>
        <fullName evidence="2">Uncharacterized protein</fullName>
    </submittedName>
</protein>
<dbReference type="STRING" id="181874.A0A409YSA1"/>
<evidence type="ECO:0000256" key="1">
    <source>
        <dbReference type="SAM" id="MobiDB-lite"/>
    </source>
</evidence>
<proteinExistence type="predicted"/>
<dbReference type="Proteomes" id="UP000284842">
    <property type="component" value="Unassembled WGS sequence"/>
</dbReference>